<dbReference type="InterPro" id="IPR005297">
    <property type="entry name" value="Lipoprotein_repeat"/>
</dbReference>
<feature type="compositionally biased region" description="Low complexity" evidence="1">
    <location>
        <begin position="33"/>
        <end position="54"/>
    </location>
</feature>
<evidence type="ECO:0008006" key="5">
    <source>
        <dbReference type="Google" id="ProtNLM"/>
    </source>
</evidence>
<dbReference type="EMBL" id="CP061281">
    <property type="protein sequence ID" value="QNS02780.1"/>
    <property type="molecule type" value="Genomic_DNA"/>
</dbReference>
<evidence type="ECO:0000256" key="1">
    <source>
        <dbReference type="SAM" id="MobiDB-lite"/>
    </source>
</evidence>
<dbReference type="PANTHER" id="PTHR39335:SF1">
    <property type="entry name" value="BLL4220 PROTEIN"/>
    <property type="match status" value="1"/>
</dbReference>
<dbReference type="PANTHER" id="PTHR39335">
    <property type="entry name" value="BLL4220 PROTEIN"/>
    <property type="match status" value="1"/>
</dbReference>
<proteinExistence type="predicted"/>
<dbReference type="AlphaFoldDB" id="A0A7H1B225"/>
<dbReference type="Proteomes" id="UP000516428">
    <property type="component" value="Chromosome"/>
</dbReference>
<feature type="region of interest" description="Disordered" evidence="1">
    <location>
        <begin position="24"/>
        <end position="55"/>
    </location>
</feature>
<dbReference type="RefSeq" id="WP_188335535.1">
    <property type="nucleotide sequence ID" value="NZ_CP061281.1"/>
</dbReference>
<keyword evidence="4" id="KW-1185">Reference proteome</keyword>
<accession>A0A7H1B225</accession>
<feature type="signal peptide" evidence="2">
    <location>
        <begin position="1"/>
        <end position="21"/>
    </location>
</feature>
<dbReference type="GO" id="GO:0043448">
    <property type="term" value="P:alkane catabolic process"/>
    <property type="evidence" value="ECO:0007669"/>
    <property type="project" value="TreeGrafter"/>
</dbReference>
<dbReference type="PROSITE" id="PS51257">
    <property type="entry name" value="PROKAR_LIPOPROTEIN"/>
    <property type="match status" value="1"/>
</dbReference>
<protein>
    <recommendedName>
        <fullName evidence="5">Lipoprotein</fullName>
    </recommendedName>
</protein>
<evidence type="ECO:0000256" key="2">
    <source>
        <dbReference type="SAM" id="SignalP"/>
    </source>
</evidence>
<gene>
    <name evidence="3" type="ORF">IAG42_03510</name>
</gene>
<reference evidence="3 4" key="1">
    <citation type="submission" date="2020-09" db="EMBL/GenBank/DDBJ databases">
        <title>A novel species.</title>
        <authorList>
            <person name="Gao J."/>
        </authorList>
    </citation>
    <scope>NUCLEOTIDE SEQUENCE [LARGE SCALE GENOMIC DNA]</scope>
    <source>
        <strain evidence="3 4">CRXT-Y-14</strain>
    </source>
</reference>
<feature type="chain" id="PRO_5039323712" description="Lipoprotein" evidence="2">
    <location>
        <begin position="22"/>
        <end position="173"/>
    </location>
</feature>
<evidence type="ECO:0000313" key="4">
    <source>
        <dbReference type="Proteomes" id="UP000516428"/>
    </source>
</evidence>
<dbReference type="Pfam" id="PF03640">
    <property type="entry name" value="Lipoprotein_15"/>
    <property type="match status" value="2"/>
</dbReference>
<organism evidence="3 4">
    <name type="scientific">Streptomyces xanthii</name>
    <dbReference type="NCBI Taxonomy" id="2768069"/>
    <lineage>
        <taxon>Bacteria</taxon>
        <taxon>Bacillati</taxon>
        <taxon>Actinomycetota</taxon>
        <taxon>Actinomycetes</taxon>
        <taxon>Kitasatosporales</taxon>
        <taxon>Streptomycetaceae</taxon>
        <taxon>Streptomyces</taxon>
    </lineage>
</organism>
<evidence type="ECO:0000313" key="3">
    <source>
        <dbReference type="EMBL" id="QNS02780.1"/>
    </source>
</evidence>
<dbReference type="KEGG" id="sxn:IAG42_03510"/>
<name>A0A7H1B225_9ACTN</name>
<keyword evidence="2" id="KW-0732">Signal</keyword>
<sequence length="173" mass="17530">MRRMRLAVVGTAAFLTIAATSGCSDDNGGGGSSYASPSSSTSKSPSSAPAGAAAEVKTAKVGDLGTVLVDGKGRTLYLFEADKSTSSTCKGGCATAWPPLLTEGKASVGGSAQDKLLGTTKRDDGKTQVTYHGHPVYGYAGDTKPGDANGQALNQFGAEWYVLDADGNKVDKD</sequence>